<evidence type="ECO:0000256" key="6">
    <source>
        <dbReference type="SAM" id="Phobius"/>
    </source>
</evidence>
<keyword evidence="5 6" id="KW-0472">Membrane</keyword>
<feature type="transmembrane region" description="Helical" evidence="6">
    <location>
        <begin position="6"/>
        <end position="24"/>
    </location>
</feature>
<keyword evidence="4 6" id="KW-1133">Transmembrane helix</keyword>
<dbReference type="AlphaFoldDB" id="A0A0F9W0P1"/>
<accession>A0A0F9W0P1</accession>
<evidence type="ECO:0000256" key="1">
    <source>
        <dbReference type="ARBA" id="ARBA00004551"/>
    </source>
</evidence>
<evidence type="ECO:0000256" key="3">
    <source>
        <dbReference type="ARBA" id="ARBA00022870"/>
    </source>
</evidence>
<dbReference type="InterPro" id="IPR035210">
    <property type="entry name" value="DUF5455"/>
</dbReference>
<proteinExistence type="predicted"/>
<evidence type="ECO:0000256" key="5">
    <source>
        <dbReference type="ARBA" id="ARBA00023136"/>
    </source>
</evidence>
<keyword evidence="3" id="KW-1043">Host membrane</keyword>
<reference evidence="7" key="1">
    <citation type="journal article" date="2015" name="Nature">
        <title>Complex archaea that bridge the gap between prokaryotes and eukaryotes.</title>
        <authorList>
            <person name="Spang A."/>
            <person name="Saw J.H."/>
            <person name="Jorgensen S.L."/>
            <person name="Zaremba-Niedzwiedzka K."/>
            <person name="Martijn J."/>
            <person name="Lind A.E."/>
            <person name="van Eijk R."/>
            <person name="Schleper C."/>
            <person name="Guy L."/>
            <person name="Ettema T.J."/>
        </authorList>
    </citation>
    <scope>NUCLEOTIDE SEQUENCE</scope>
</reference>
<gene>
    <name evidence="7" type="ORF">LCGC14_0074340</name>
</gene>
<sequence length="116" mass="12672">MALPALLGMGALISFITRIVEWFVTRIASRFTSRLAGMLVWTTLYITLLVALASTFALIINGINASLPSDLANGMGAVKPDNLEACVAAIYSSKVAMWVFQQKKQLIDWEQGRPVL</sequence>
<evidence type="ECO:0000256" key="4">
    <source>
        <dbReference type="ARBA" id="ARBA00022989"/>
    </source>
</evidence>
<protein>
    <submittedName>
        <fullName evidence="7">Uncharacterized protein</fullName>
    </submittedName>
</protein>
<evidence type="ECO:0000313" key="7">
    <source>
        <dbReference type="EMBL" id="KKO05793.1"/>
    </source>
</evidence>
<feature type="transmembrane region" description="Helical" evidence="6">
    <location>
        <begin position="36"/>
        <end position="60"/>
    </location>
</feature>
<dbReference type="EMBL" id="LAZR01000018">
    <property type="protein sequence ID" value="KKO05793.1"/>
    <property type="molecule type" value="Genomic_DNA"/>
</dbReference>
<comment type="subcellular location">
    <subcellularLocation>
        <location evidence="1">Host membrane</location>
    </subcellularLocation>
</comment>
<dbReference type="Pfam" id="PF17537">
    <property type="entry name" value="DUF5455"/>
    <property type="match status" value="1"/>
</dbReference>
<name>A0A0F9W0P1_9ZZZZ</name>
<evidence type="ECO:0000256" key="2">
    <source>
        <dbReference type="ARBA" id="ARBA00022692"/>
    </source>
</evidence>
<dbReference type="GO" id="GO:0033644">
    <property type="term" value="C:host cell membrane"/>
    <property type="evidence" value="ECO:0007669"/>
    <property type="project" value="UniProtKB-SubCell"/>
</dbReference>
<keyword evidence="2 6" id="KW-0812">Transmembrane</keyword>
<comment type="caution">
    <text evidence="7">The sequence shown here is derived from an EMBL/GenBank/DDBJ whole genome shotgun (WGS) entry which is preliminary data.</text>
</comment>
<organism evidence="7">
    <name type="scientific">marine sediment metagenome</name>
    <dbReference type="NCBI Taxonomy" id="412755"/>
    <lineage>
        <taxon>unclassified sequences</taxon>
        <taxon>metagenomes</taxon>
        <taxon>ecological metagenomes</taxon>
    </lineage>
</organism>